<dbReference type="Proteomes" id="UP001549307">
    <property type="component" value="Unassembled WGS sequence"/>
</dbReference>
<gene>
    <name evidence="1" type="ORF">ABIE37_001182</name>
</gene>
<accession>A0ABV2P3R7</accession>
<dbReference type="GeneID" id="92752138"/>
<proteinExistence type="predicted"/>
<dbReference type="EMBL" id="JBEPSN010000002">
    <property type="protein sequence ID" value="MET4539410.1"/>
    <property type="molecule type" value="Genomic_DNA"/>
</dbReference>
<reference evidence="1 2" key="1">
    <citation type="submission" date="2024-06" db="EMBL/GenBank/DDBJ databases">
        <title>Sorghum-associated microbial communities from plants grown in Nebraska, USA.</title>
        <authorList>
            <person name="Schachtman D."/>
        </authorList>
    </citation>
    <scope>NUCLEOTIDE SEQUENCE [LARGE SCALE GENOMIC DNA]</scope>
    <source>
        <strain evidence="1 2">3552</strain>
    </source>
</reference>
<name>A0ABV2P3R7_9MICC</name>
<evidence type="ECO:0000313" key="2">
    <source>
        <dbReference type="Proteomes" id="UP001549307"/>
    </source>
</evidence>
<protein>
    <submittedName>
        <fullName evidence="1">Uncharacterized protein</fullName>
    </submittedName>
</protein>
<organism evidence="1 2">
    <name type="scientific">Arthrobacter bambusae</name>
    <dbReference type="NCBI Taxonomy" id="1338426"/>
    <lineage>
        <taxon>Bacteria</taxon>
        <taxon>Bacillati</taxon>
        <taxon>Actinomycetota</taxon>
        <taxon>Actinomycetes</taxon>
        <taxon>Micrococcales</taxon>
        <taxon>Micrococcaceae</taxon>
        <taxon>Arthrobacter</taxon>
    </lineage>
</organism>
<dbReference type="RefSeq" id="WP_354227615.1">
    <property type="nucleotide sequence ID" value="NZ_JBEPSN010000002.1"/>
</dbReference>
<comment type="caution">
    <text evidence="1">The sequence shown here is derived from an EMBL/GenBank/DDBJ whole genome shotgun (WGS) entry which is preliminary data.</text>
</comment>
<keyword evidence="2" id="KW-1185">Reference proteome</keyword>
<evidence type="ECO:0000313" key="1">
    <source>
        <dbReference type="EMBL" id="MET4539410.1"/>
    </source>
</evidence>
<sequence length="90" mass="9776">MPGQENTVFVLKEPEALLHHYDMGWEYFLPGDQVTVSLAGGETMKGVVSDVMPDGSAVWIRANGGGRRLFGLHDGVEIRVTAAVPRPNIN</sequence>